<dbReference type="AlphaFoldDB" id="A0A420EQ71"/>
<dbReference type="EMBL" id="RAQQ01000048">
    <property type="protein sequence ID" value="RKF22826.1"/>
    <property type="molecule type" value="Genomic_DNA"/>
</dbReference>
<evidence type="ECO:0000313" key="7">
    <source>
        <dbReference type="Proteomes" id="UP000285744"/>
    </source>
</evidence>
<comment type="caution">
    <text evidence="6">The sequence shown here is derived from an EMBL/GenBank/DDBJ whole genome shotgun (WGS) entry which is preliminary data.</text>
</comment>
<feature type="region of interest" description="Disordered" evidence="4">
    <location>
        <begin position="1"/>
        <end position="50"/>
    </location>
</feature>
<proteinExistence type="predicted"/>
<keyword evidence="1 6" id="KW-0489">Methyltransferase</keyword>
<dbReference type="GO" id="GO:0008168">
    <property type="term" value="F:methyltransferase activity"/>
    <property type="evidence" value="ECO:0007669"/>
    <property type="project" value="UniProtKB-KW"/>
</dbReference>
<dbReference type="PANTHER" id="PTHR43464">
    <property type="entry name" value="METHYLTRANSFERASE"/>
    <property type="match status" value="1"/>
</dbReference>
<keyword evidence="3" id="KW-0949">S-adenosyl-L-methionine</keyword>
<organism evidence="6 7">
    <name type="scientific">Micromonospora globbae</name>
    <dbReference type="NCBI Taxonomy" id="1894969"/>
    <lineage>
        <taxon>Bacteria</taxon>
        <taxon>Bacillati</taxon>
        <taxon>Actinomycetota</taxon>
        <taxon>Actinomycetes</taxon>
        <taxon>Micromonosporales</taxon>
        <taxon>Micromonosporaceae</taxon>
        <taxon>Micromonospora</taxon>
    </lineage>
</organism>
<feature type="domain" description="Methyltransferase" evidence="5">
    <location>
        <begin position="111"/>
        <end position="203"/>
    </location>
</feature>
<keyword evidence="2 6" id="KW-0808">Transferase</keyword>
<dbReference type="SUPFAM" id="SSF53335">
    <property type="entry name" value="S-adenosyl-L-methionine-dependent methyltransferases"/>
    <property type="match status" value="1"/>
</dbReference>
<protein>
    <submittedName>
        <fullName evidence="6">Class I SAM-dependent methyltransferase</fullName>
    </submittedName>
</protein>
<sequence>MISVGRAGRRRGKGGEAARDRGNGRPALRWPAVAPAPGRRRAGRARQDQEATARLSAEALAAGDPTGWFERLYTEAERVDSTVPWDRESPHGLLVEWATARELSGAGRRALVVGCGYGRDAEYLGRLGFATTAFDISPTAVRVARERHPGSPVTYVTADLLDPPADWRRGFDLVLESMNVQALPPRVREAAFGAVGEPVAPGGTLLVIAAGREDEEDPPAAPPWPLTRGEIDAFGRSGLTPVRVEDLRDTGILRWRAEFHRPA</sequence>
<dbReference type="Pfam" id="PF13649">
    <property type="entry name" value="Methyltransf_25"/>
    <property type="match status" value="1"/>
</dbReference>
<feature type="compositionally biased region" description="Basic and acidic residues" evidence="4">
    <location>
        <begin position="13"/>
        <end position="23"/>
    </location>
</feature>
<dbReference type="Gene3D" id="3.40.50.150">
    <property type="entry name" value="Vaccinia Virus protein VP39"/>
    <property type="match status" value="1"/>
</dbReference>
<dbReference type="PANTHER" id="PTHR43464:SF19">
    <property type="entry name" value="UBIQUINONE BIOSYNTHESIS O-METHYLTRANSFERASE, MITOCHONDRIAL"/>
    <property type="match status" value="1"/>
</dbReference>
<dbReference type="InterPro" id="IPR029063">
    <property type="entry name" value="SAM-dependent_MTases_sf"/>
</dbReference>
<accession>A0A420EQ71</accession>
<dbReference type="InterPro" id="IPR041698">
    <property type="entry name" value="Methyltransf_25"/>
</dbReference>
<dbReference type="Proteomes" id="UP000285744">
    <property type="component" value="Unassembled WGS sequence"/>
</dbReference>
<evidence type="ECO:0000256" key="1">
    <source>
        <dbReference type="ARBA" id="ARBA00022603"/>
    </source>
</evidence>
<dbReference type="GO" id="GO:0032259">
    <property type="term" value="P:methylation"/>
    <property type="evidence" value="ECO:0007669"/>
    <property type="project" value="UniProtKB-KW"/>
</dbReference>
<dbReference type="CDD" id="cd02440">
    <property type="entry name" value="AdoMet_MTases"/>
    <property type="match status" value="1"/>
</dbReference>
<evidence type="ECO:0000256" key="2">
    <source>
        <dbReference type="ARBA" id="ARBA00022679"/>
    </source>
</evidence>
<evidence type="ECO:0000256" key="3">
    <source>
        <dbReference type="ARBA" id="ARBA00022691"/>
    </source>
</evidence>
<reference evidence="6 7" key="1">
    <citation type="journal article" date="2018" name="Int. J. Syst. Evol. Microbiol.">
        <title>Micromonospora globbae sp. nov., an endophytic actinomycete isolated from roots of Globba winitii C. H. Wright.</title>
        <authorList>
            <person name="Kuncharoen N."/>
            <person name="Pittayakhajonwut P."/>
            <person name="Tanasupawat S."/>
        </authorList>
    </citation>
    <scope>NUCLEOTIDE SEQUENCE [LARGE SCALE GENOMIC DNA]</scope>
    <source>
        <strain evidence="6 7">WPS1-2</strain>
    </source>
</reference>
<name>A0A420EQ71_9ACTN</name>
<dbReference type="OrthoDB" id="189743at2"/>
<evidence type="ECO:0000256" key="4">
    <source>
        <dbReference type="SAM" id="MobiDB-lite"/>
    </source>
</evidence>
<gene>
    <name evidence="6" type="ORF">D7I43_31255</name>
</gene>
<evidence type="ECO:0000259" key="5">
    <source>
        <dbReference type="Pfam" id="PF13649"/>
    </source>
</evidence>
<evidence type="ECO:0000313" key="6">
    <source>
        <dbReference type="EMBL" id="RKF22826.1"/>
    </source>
</evidence>